<dbReference type="GO" id="GO:0032259">
    <property type="term" value="P:methylation"/>
    <property type="evidence" value="ECO:0007669"/>
    <property type="project" value="UniProtKB-KW"/>
</dbReference>
<dbReference type="PANTHER" id="PTHR43591:SF24">
    <property type="entry name" value="2-METHOXY-6-POLYPRENYL-1,4-BENZOQUINOL METHYLASE, MITOCHONDRIAL"/>
    <property type="match status" value="1"/>
</dbReference>
<evidence type="ECO:0000259" key="1">
    <source>
        <dbReference type="Pfam" id="PF08241"/>
    </source>
</evidence>
<dbReference type="AlphaFoldDB" id="A0A9D1L974"/>
<name>A0A9D1L974_9CLOT</name>
<dbReference type="GO" id="GO:0008757">
    <property type="term" value="F:S-adenosylmethionine-dependent methyltransferase activity"/>
    <property type="evidence" value="ECO:0007669"/>
    <property type="project" value="InterPro"/>
</dbReference>
<dbReference type="InterPro" id="IPR013216">
    <property type="entry name" value="Methyltransf_11"/>
</dbReference>
<evidence type="ECO:0000313" key="2">
    <source>
        <dbReference type="EMBL" id="HIU28835.1"/>
    </source>
</evidence>
<dbReference type="SUPFAM" id="SSF53335">
    <property type="entry name" value="S-adenosyl-L-methionine-dependent methyltransferases"/>
    <property type="match status" value="1"/>
</dbReference>
<reference evidence="2" key="1">
    <citation type="submission" date="2020-10" db="EMBL/GenBank/DDBJ databases">
        <authorList>
            <person name="Gilroy R."/>
        </authorList>
    </citation>
    <scope>NUCLEOTIDE SEQUENCE</scope>
    <source>
        <strain evidence="2">CHK195-4489</strain>
    </source>
</reference>
<evidence type="ECO:0000313" key="3">
    <source>
        <dbReference type="Proteomes" id="UP000824089"/>
    </source>
</evidence>
<dbReference type="PANTHER" id="PTHR43591">
    <property type="entry name" value="METHYLTRANSFERASE"/>
    <property type="match status" value="1"/>
</dbReference>
<dbReference type="Proteomes" id="UP000824089">
    <property type="component" value="Unassembled WGS sequence"/>
</dbReference>
<gene>
    <name evidence="2" type="ORF">IAD50_00900</name>
</gene>
<organism evidence="2 3">
    <name type="scientific">Candidatus Egerieisoma faecipullorum</name>
    <dbReference type="NCBI Taxonomy" id="2840963"/>
    <lineage>
        <taxon>Bacteria</taxon>
        <taxon>Bacillati</taxon>
        <taxon>Bacillota</taxon>
        <taxon>Clostridia</taxon>
        <taxon>Eubacteriales</taxon>
        <taxon>Clostridiaceae</taxon>
        <taxon>Clostridiaceae incertae sedis</taxon>
        <taxon>Candidatus Egerieisoma</taxon>
    </lineage>
</organism>
<sequence>MFEKYFNRPYETHDFPYFVPEKELDYNVDYAKRITDEKWVYYRWREDVERGGWKRNEEAAEKITAHGGLNLEICAGPGAGFALATLMKNYNANIMLSDLCPTVVKEWYKLFQNMENPPPNIEYAVFDVCDMPFVDNSLDVISGRGAIINIEGNRDRALKEIYRVLKPGGLFVFDYGFVTEEYYSRMPKTAREIIKERYPTVFWDSLNIFDELGYSKIEIVEKSTWSNKDDESNLADLCRELNTELIFSCFIRYCTK</sequence>
<feature type="domain" description="Methyltransferase type 11" evidence="1">
    <location>
        <begin position="75"/>
        <end position="173"/>
    </location>
</feature>
<dbReference type="Pfam" id="PF08241">
    <property type="entry name" value="Methyltransf_11"/>
    <property type="match status" value="1"/>
</dbReference>
<keyword evidence="2" id="KW-0808">Transferase</keyword>
<accession>A0A9D1L974</accession>
<protein>
    <submittedName>
        <fullName evidence="2">Methyltransferase domain-containing protein</fullName>
    </submittedName>
</protein>
<dbReference type="InterPro" id="IPR029063">
    <property type="entry name" value="SAM-dependent_MTases_sf"/>
</dbReference>
<reference evidence="2" key="2">
    <citation type="journal article" date="2021" name="PeerJ">
        <title>Extensive microbial diversity within the chicken gut microbiome revealed by metagenomics and culture.</title>
        <authorList>
            <person name="Gilroy R."/>
            <person name="Ravi A."/>
            <person name="Getino M."/>
            <person name="Pursley I."/>
            <person name="Horton D.L."/>
            <person name="Alikhan N.F."/>
            <person name="Baker D."/>
            <person name="Gharbi K."/>
            <person name="Hall N."/>
            <person name="Watson M."/>
            <person name="Adriaenssens E.M."/>
            <person name="Foster-Nyarko E."/>
            <person name="Jarju S."/>
            <person name="Secka A."/>
            <person name="Antonio M."/>
            <person name="Oren A."/>
            <person name="Chaudhuri R.R."/>
            <person name="La Ragione R."/>
            <person name="Hildebrand F."/>
            <person name="Pallen M.J."/>
        </authorList>
    </citation>
    <scope>NUCLEOTIDE SEQUENCE</scope>
    <source>
        <strain evidence="2">CHK195-4489</strain>
    </source>
</reference>
<dbReference type="Gene3D" id="3.40.50.150">
    <property type="entry name" value="Vaccinia Virus protein VP39"/>
    <property type="match status" value="1"/>
</dbReference>
<dbReference type="EMBL" id="DVMM01000018">
    <property type="protein sequence ID" value="HIU28835.1"/>
    <property type="molecule type" value="Genomic_DNA"/>
</dbReference>
<proteinExistence type="predicted"/>
<keyword evidence="2" id="KW-0489">Methyltransferase</keyword>
<comment type="caution">
    <text evidence="2">The sequence shown here is derived from an EMBL/GenBank/DDBJ whole genome shotgun (WGS) entry which is preliminary data.</text>
</comment>
<dbReference type="CDD" id="cd02440">
    <property type="entry name" value="AdoMet_MTases"/>
    <property type="match status" value="1"/>
</dbReference>